<dbReference type="Proteomes" id="UP001564626">
    <property type="component" value="Unassembled WGS sequence"/>
</dbReference>
<dbReference type="EMBL" id="JBGEHV010000007">
    <property type="protein sequence ID" value="MEY8038954.1"/>
    <property type="molecule type" value="Genomic_DNA"/>
</dbReference>
<accession>A0ABV4CDV3</accession>
<evidence type="ECO:0000313" key="3">
    <source>
        <dbReference type="Proteomes" id="UP001564626"/>
    </source>
</evidence>
<organism evidence="2 3">
    <name type="scientific">Saccharopolyspora cebuensis</name>
    <dbReference type="NCBI Taxonomy" id="418759"/>
    <lineage>
        <taxon>Bacteria</taxon>
        <taxon>Bacillati</taxon>
        <taxon>Actinomycetota</taxon>
        <taxon>Actinomycetes</taxon>
        <taxon>Pseudonocardiales</taxon>
        <taxon>Pseudonocardiaceae</taxon>
        <taxon>Saccharopolyspora</taxon>
    </lineage>
</organism>
<dbReference type="InterPro" id="IPR000120">
    <property type="entry name" value="Amidase"/>
</dbReference>
<dbReference type="SUPFAM" id="SSF75304">
    <property type="entry name" value="Amidase signature (AS) enzymes"/>
    <property type="match status" value="1"/>
</dbReference>
<dbReference type="Gene3D" id="3.90.1300.10">
    <property type="entry name" value="Amidase signature (AS) domain"/>
    <property type="match status" value="1"/>
</dbReference>
<dbReference type="NCBIfam" id="NF005450">
    <property type="entry name" value="PRK07042.1"/>
    <property type="match status" value="1"/>
</dbReference>
<gene>
    <name evidence="2" type="ORF">AB8O55_06065</name>
</gene>
<dbReference type="InterPro" id="IPR036928">
    <property type="entry name" value="AS_sf"/>
</dbReference>
<protein>
    <submittedName>
        <fullName evidence="2">Amidase</fullName>
        <ecNumber evidence="2">3.5.1.4</ecNumber>
    </submittedName>
</protein>
<comment type="caution">
    <text evidence="2">The sequence shown here is derived from an EMBL/GenBank/DDBJ whole genome shotgun (WGS) entry which is preliminary data.</text>
</comment>
<dbReference type="RefSeq" id="WP_369774610.1">
    <property type="nucleotide sequence ID" value="NZ_JBGEHV010000007.1"/>
</dbReference>
<name>A0ABV4CDV3_9PSEU</name>
<dbReference type="Pfam" id="PF01425">
    <property type="entry name" value="Amidase"/>
    <property type="match status" value="1"/>
</dbReference>
<sequence length="462" mass="47801">MSGLADLPAARVVAGYRSGEFSPVDVVAAVLARVEAAEPVLGATYAYDPDGARTAARESERRWARGEPLGPVDGVPATIKDNIATRGVPVLLGTAATEPVPAAADAPAAARLREAGAVFVAKTTMPDYGMLSSGVSSAHQLARNPWNPLRTPGGSSSGAGAAAAAGYGPLHLGTDIGGSIRLPAGWCGIVGLKPSFGRVPVDPPYYGRAVGPMTRSAADAALAMSVIAAPDERDHTALPPAALDWSTPEVELRGLRLGLLLDQRVGLDVDPEVTAAVESAAAAFAAAGAEVVPVEPFLTREMLDGLDRFWRFRAWSDLLALPAARRELVLPDIARWAGSVRDATAAEVFHGFGRMDAIASAAHAALGGLDFLLSPVAPIPAFPADAAYPTGDPLRPLEHIAFTLGANMSGQPAASVNCGWTADGSPVGLQITGRRFDDTGVLRMVAAFERIGPEPPRWPEFG</sequence>
<dbReference type="GO" id="GO:0004040">
    <property type="term" value="F:amidase activity"/>
    <property type="evidence" value="ECO:0007669"/>
    <property type="project" value="UniProtKB-EC"/>
</dbReference>
<evidence type="ECO:0000313" key="2">
    <source>
        <dbReference type="EMBL" id="MEY8038954.1"/>
    </source>
</evidence>
<keyword evidence="3" id="KW-1185">Reference proteome</keyword>
<evidence type="ECO:0000259" key="1">
    <source>
        <dbReference type="Pfam" id="PF01425"/>
    </source>
</evidence>
<dbReference type="EC" id="3.5.1.4" evidence="2"/>
<proteinExistence type="predicted"/>
<dbReference type="InterPro" id="IPR023631">
    <property type="entry name" value="Amidase_dom"/>
</dbReference>
<reference evidence="2 3" key="1">
    <citation type="submission" date="2024-08" db="EMBL/GenBank/DDBJ databases">
        <title>Genome mining of Saccharopolyspora cebuensis PGLac3 from Nigerian medicinal plant.</title>
        <authorList>
            <person name="Ezeobiora C.E."/>
            <person name="Igbokwe N.H."/>
            <person name="Amin D.H."/>
            <person name="Mendie U.E."/>
        </authorList>
    </citation>
    <scope>NUCLEOTIDE SEQUENCE [LARGE SCALE GENOMIC DNA]</scope>
    <source>
        <strain evidence="2 3">PGLac3</strain>
    </source>
</reference>
<feature type="domain" description="Amidase" evidence="1">
    <location>
        <begin position="25"/>
        <end position="442"/>
    </location>
</feature>
<dbReference type="PANTHER" id="PTHR11895:SF173">
    <property type="entry name" value="GLUTAMYL-TRNA AMIDOTRANSFERASE SUBUNIT A"/>
    <property type="match status" value="1"/>
</dbReference>
<dbReference type="PANTHER" id="PTHR11895">
    <property type="entry name" value="TRANSAMIDASE"/>
    <property type="match status" value="1"/>
</dbReference>
<keyword evidence="2" id="KW-0378">Hydrolase</keyword>